<protein>
    <submittedName>
        <fullName evidence="4">Ribitol 5-phosphate transferase FKRP</fullName>
    </submittedName>
</protein>
<organism evidence="3 4">
    <name type="scientific">Vanessa tameamea</name>
    <name type="common">Kamehameha butterfly</name>
    <dbReference type="NCBI Taxonomy" id="334116"/>
    <lineage>
        <taxon>Eukaryota</taxon>
        <taxon>Metazoa</taxon>
        <taxon>Ecdysozoa</taxon>
        <taxon>Arthropoda</taxon>
        <taxon>Hexapoda</taxon>
        <taxon>Insecta</taxon>
        <taxon>Pterygota</taxon>
        <taxon>Neoptera</taxon>
        <taxon>Endopterygota</taxon>
        <taxon>Lepidoptera</taxon>
        <taxon>Glossata</taxon>
        <taxon>Ditrysia</taxon>
        <taxon>Papilionoidea</taxon>
        <taxon>Nymphalidae</taxon>
        <taxon>Nymphalinae</taxon>
        <taxon>Vanessa</taxon>
    </lineage>
</organism>
<dbReference type="GO" id="GO:0035269">
    <property type="term" value="P:protein O-linked glycosylation via mannose"/>
    <property type="evidence" value="ECO:0007669"/>
    <property type="project" value="TreeGrafter"/>
</dbReference>
<gene>
    <name evidence="4" type="primary">LOC113400282</name>
</gene>
<dbReference type="PANTHER" id="PTHR13627:SF31">
    <property type="entry name" value="RIBITOL 5-PHOSPHATE TRANSFERASE FKRP"/>
    <property type="match status" value="1"/>
</dbReference>
<sequence length="496" mass="56469">MLHRLLRGRLTFKVYIILGIIAIIVCGYLIPQYKIYPIAPVTSPSLAHSHSTRHLSKLVTVIFRQFEDFENDIAESVQSFVSAYPNIPVLVLCERRQYPPFQFSATNITLRNVKIITLEFKLDTIPNDLDPLSYVSTDYVLFVPDASRVSRRVFQMMAVTATTYPTQAIAVGVGNSRLVCQQLKWAYMDWTLHYSKDSSKKLCDAIQGQHALMIKTSMLRSLPKPFALPFPESLYLQTAIRNIKVQILDSKFATGRSVLKTTASKQKASKRQRDYRLALYKELGVKAVMKEDGRVQWFGCKRESQRCFPPVQRTPSYVLAGRNTPPCCLRNIRRTVTHVLRALLQAGARCWLETTSLLGAVMRGDLLPWVEYAEIGIHAGDLTRVSWLQRGGADNDGFVWERATKGHYYRVAYSATNRVYVLILPFTSRNGTMWPADWVLAHQREFPERHLHPLAQIQFVGRHSPAPNDARAFLDLKLGPNAVEKCDRIGPKLLYP</sequence>
<keyword evidence="1" id="KW-0472">Membrane</keyword>
<evidence type="ECO:0000313" key="3">
    <source>
        <dbReference type="Proteomes" id="UP001652626"/>
    </source>
</evidence>
<proteinExistence type="predicted"/>
<accession>A0A8B8IH05</accession>
<dbReference type="GO" id="GO:0016740">
    <property type="term" value="F:transferase activity"/>
    <property type="evidence" value="ECO:0007669"/>
    <property type="project" value="UniProtKB-KW"/>
</dbReference>
<evidence type="ECO:0000259" key="2">
    <source>
        <dbReference type="Pfam" id="PF22921"/>
    </source>
</evidence>
<feature type="transmembrane region" description="Helical" evidence="1">
    <location>
        <begin position="12"/>
        <end position="30"/>
    </location>
</feature>
<evidence type="ECO:0000256" key="1">
    <source>
        <dbReference type="SAM" id="Phobius"/>
    </source>
</evidence>
<dbReference type="RefSeq" id="XP_026495592.2">
    <property type="nucleotide sequence ID" value="XM_026639807.2"/>
</dbReference>
<dbReference type="PANTHER" id="PTHR13627">
    <property type="entry name" value="FUKUTIN RELATED PROTEIN"/>
    <property type="match status" value="1"/>
</dbReference>
<dbReference type="InterPro" id="IPR055105">
    <property type="entry name" value="FKRP_N"/>
</dbReference>
<dbReference type="OMA" id="KEWTATY"/>
<keyword evidence="3" id="KW-1185">Reference proteome</keyword>
<keyword evidence="1" id="KW-1133">Transmembrane helix</keyword>
<reference evidence="4" key="1">
    <citation type="submission" date="2025-08" db="UniProtKB">
        <authorList>
            <consortium name="RefSeq"/>
        </authorList>
    </citation>
    <scope>IDENTIFICATION</scope>
    <source>
        <tissue evidence="4">Whole body</tissue>
    </source>
</reference>
<feature type="domain" description="FKRP stem" evidence="2">
    <location>
        <begin position="49"/>
        <end position="290"/>
    </location>
</feature>
<dbReference type="GeneID" id="113400282"/>
<name>A0A8B8IH05_VANTA</name>
<keyword evidence="4" id="KW-0808">Transferase</keyword>
<dbReference type="AlphaFoldDB" id="A0A8B8IH05"/>
<evidence type="ECO:0000313" key="4">
    <source>
        <dbReference type="RefSeq" id="XP_026495592.2"/>
    </source>
</evidence>
<dbReference type="Pfam" id="PF22921">
    <property type="entry name" value="FKRP_N"/>
    <property type="match status" value="1"/>
</dbReference>
<dbReference type="InterPro" id="IPR052613">
    <property type="entry name" value="LicD_transferase"/>
</dbReference>
<keyword evidence="1" id="KW-0812">Transmembrane</keyword>
<dbReference type="GO" id="GO:0005794">
    <property type="term" value="C:Golgi apparatus"/>
    <property type="evidence" value="ECO:0007669"/>
    <property type="project" value="TreeGrafter"/>
</dbReference>
<dbReference type="OrthoDB" id="444255at2759"/>
<dbReference type="Proteomes" id="UP001652626">
    <property type="component" value="Chromosome 18"/>
</dbReference>